<gene>
    <name evidence="8" type="ORF">NSK11_contig00125-0010</name>
</gene>
<evidence type="ECO:0000256" key="5">
    <source>
        <dbReference type="ARBA" id="ARBA00023284"/>
    </source>
</evidence>
<feature type="domain" description="Thioredoxin-like fold" evidence="7">
    <location>
        <begin position="127"/>
        <end position="279"/>
    </location>
</feature>
<evidence type="ECO:0000256" key="1">
    <source>
        <dbReference type="ARBA" id="ARBA00005791"/>
    </source>
</evidence>
<evidence type="ECO:0000256" key="2">
    <source>
        <dbReference type="ARBA" id="ARBA00022729"/>
    </source>
</evidence>
<organism evidence="8 9">
    <name type="scientific">Nocardia seriolae</name>
    <dbReference type="NCBI Taxonomy" id="37332"/>
    <lineage>
        <taxon>Bacteria</taxon>
        <taxon>Bacillati</taxon>
        <taxon>Actinomycetota</taxon>
        <taxon>Actinomycetes</taxon>
        <taxon>Mycobacteriales</taxon>
        <taxon>Nocardiaceae</taxon>
        <taxon>Nocardia</taxon>
    </lineage>
</organism>
<feature type="transmembrane region" description="Helical" evidence="6">
    <location>
        <begin position="49"/>
        <end position="72"/>
    </location>
</feature>
<reference evidence="8 9" key="2">
    <citation type="journal article" date="2016" name="Genome Announc.">
        <title>Draft Genome Sequence of Erythromycin- and Oxytetracycline-Sensitive Nocardia seriolae Strain U-1 (NBRC 110359).</title>
        <authorList>
            <person name="Imajoh M."/>
            <person name="Sukeda M."/>
            <person name="Shimizu M."/>
            <person name="Yamane J."/>
            <person name="Ohnishi K."/>
            <person name="Oshima S."/>
        </authorList>
    </citation>
    <scope>NUCLEOTIDE SEQUENCE [LARGE SCALE GENOMIC DNA]</scope>
    <source>
        <strain evidence="8 9">U-1</strain>
    </source>
</reference>
<proteinExistence type="inferred from homology"/>
<dbReference type="AlphaFoldDB" id="A0A0B8NNJ8"/>
<keyword evidence="2" id="KW-0732">Signal</keyword>
<dbReference type="EMBL" id="BBYQ01000125">
    <property type="protein sequence ID" value="GAP31737.1"/>
    <property type="molecule type" value="Genomic_DNA"/>
</dbReference>
<comment type="similarity">
    <text evidence="1">Belongs to the thioredoxin family. DsbA subfamily.</text>
</comment>
<keyword evidence="6" id="KW-0472">Membrane</keyword>
<comment type="caution">
    <text evidence="8">The sequence shown here is derived from an EMBL/GenBank/DDBJ whole genome shotgun (WGS) entry which is preliminary data.</text>
</comment>
<accession>A0A0B8NNJ8</accession>
<dbReference type="OrthoDB" id="117402at2"/>
<dbReference type="PANTHER" id="PTHR13887">
    <property type="entry name" value="GLUTATHIONE S-TRANSFERASE KAPPA"/>
    <property type="match status" value="1"/>
</dbReference>
<keyword evidence="6" id="KW-1133">Transmembrane helix</keyword>
<keyword evidence="9" id="KW-1185">Reference proteome</keyword>
<evidence type="ECO:0000256" key="3">
    <source>
        <dbReference type="ARBA" id="ARBA00023002"/>
    </source>
</evidence>
<evidence type="ECO:0000256" key="4">
    <source>
        <dbReference type="ARBA" id="ARBA00023157"/>
    </source>
</evidence>
<keyword evidence="5" id="KW-0676">Redox-active center</keyword>
<dbReference type="InterPro" id="IPR036249">
    <property type="entry name" value="Thioredoxin-like_sf"/>
</dbReference>
<dbReference type="Proteomes" id="UP000037179">
    <property type="component" value="Unassembled WGS sequence"/>
</dbReference>
<evidence type="ECO:0000259" key="7">
    <source>
        <dbReference type="Pfam" id="PF13462"/>
    </source>
</evidence>
<dbReference type="Pfam" id="PF13462">
    <property type="entry name" value="Thioredoxin_4"/>
    <property type="match status" value="1"/>
</dbReference>
<evidence type="ECO:0000256" key="6">
    <source>
        <dbReference type="SAM" id="Phobius"/>
    </source>
</evidence>
<sequence length="297" mass="30801">MQESLRFSGEDGRARVVTTEGVVSAEVSKKPTGQNPLAKAAQADRNRKIFIQVGVAAVLIGLVAAIGITLALRHSDDNQNKSSATATSFAPVVKHDASAGPIPANVTAGGAIRVGDPNAATPGGKKKVTVQVVADMQCPICATFEKANAQALATAATDGTAVVEYNVISFLDRMSKGNKFSTRAANAAYVVGSADPSKFQGWLAAMFSKQPAENGNGMSDDQLIQIATDAGYTDPSIAQDIRDGKYTKYVENETQATFDAGVQGTPAVYVNGTQIQDPKVLMTPGGITPVIENAAKG</sequence>
<keyword evidence="6" id="KW-0812">Transmembrane</keyword>
<protein>
    <recommendedName>
        <fullName evidence="7">Thioredoxin-like fold domain-containing protein</fullName>
    </recommendedName>
</protein>
<dbReference type="GO" id="GO:0016491">
    <property type="term" value="F:oxidoreductase activity"/>
    <property type="evidence" value="ECO:0007669"/>
    <property type="project" value="UniProtKB-KW"/>
</dbReference>
<dbReference type="SUPFAM" id="SSF52833">
    <property type="entry name" value="Thioredoxin-like"/>
    <property type="match status" value="1"/>
</dbReference>
<name>A0A0B8NNJ8_9NOCA</name>
<evidence type="ECO:0000313" key="9">
    <source>
        <dbReference type="Proteomes" id="UP000037179"/>
    </source>
</evidence>
<dbReference type="PANTHER" id="PTHR13887:SF14">
    <property type="entry name" value="DISULFIDE BOND FORMATION PROTEIN D"/>
    <property type="match status" value="1"/>
</dbReference>
<dbReference type="InterPro" id="IPR012336">
    <property type="entry name" value="Thioredoxin-like_fold"/>
</dbReference>
<reference evidence="9" key="1">
    <citation type="submission" date="2015-07" db="EMBL/GenBank/DDBJ databases">
        <title>Nocardia seriolae U-1 whole genome shotgun sequence.</title>
        <authorList>
            <person name="Imajoh M."/>
            <person name="Fukumoto Y."/>
            <person name="Sukeda M."/>
            <person name="Yamane J."/>
            <person name="Yamasaki K."/>
            <person name="Shimizu M."/>
            <person name="Ohnishi K."/>
            <person name="Oshima S."/>
        </authorList>
    </citation>
    <scope>NUCLEOTIDE SEQUENCE [LARGE SCALE GENOMIC DNA]</scope>
    <source>
        <strain evidence="9">U-1</strain>
    </source>
</reference>
<keyword evidence="3" id="KW-0560">Oxidoreductase</keyword>
<evidence type="ECO:0000313" key="8">
    <source>
        <dbReference type="EMBL" id="GAP31737.1"/>
    </source>
</evidence>
<dbReference type="Gene3D" id="3.40.30.10">
    <property type="entry name" value="Glutaredoxin"/>
    <property type="match status" value="1"/>
</dbReference>
<keyword evidence="4" id="KW-1015">Disulfide bond</keyword>